<comment type="similarity">
    <text evidence="1">Belongs to the DNA polymerase type-B family.</text>
</comment>
<dbReference type="Gene3D" id="1.10.287.690">
    <property type="entry name" value="Helix hairpin bin"/>
    <property type="match status" value="1"/>
</dbReference>
<organism evidence="10">
    <name type="scientific">marine sediment metagenome</name>
    <dbReference type="NCBI Taxonomy" id="412755"/>
    <lineage>
        <taxon>unclassified sequences</taxon>
        <taxon>metagenomes</taxon>
        <taxon>ecological metagenomes</taxon>
    </lineage>
</organism>
<dbReference type="Gene3D" id="3.90.1600.10">
    <property type="entry name" value="Palm domain of DNA polymerase"/>
    <property type="match status" value="2"/>
</dbReference>
<reference evidence="10" key="1">
    <citation type="journal article" date="2015" name="Nature">
        <title>Complex archaea that bridge the gap between prokaryotes and eukaryotes.</title>
        <authorList>
            <person name="Spang A."/>
            <person name="Saw J.H."/>
            <person name="Jorgensen S.L."/>
            <person name="Zaremba-Niedzwiedzka K."/>
            <person name="Martijn J."/>
            <person name="Lind A.E."/>
            <person name="van Eijk R."/>
            <person name="Schleper C."/>
            <person name="Guy L."/>
            <person name="Ettema T.J."/>
        </authorList>
    </citation>
    <scope>NUCLEOTIDE SEQUENCE</scope>
</reference>
<evidence type="ECO:0000256" key="2">
    <source>
        <dbReference type="ARBA" id="ARBA00012417"/>
    </source>
</evidence>
<proteinExistence type="inferred from homology"/>
<evidence type="ECO:0000256" key="8">
    <source>
        <dbReference type="ARBA" id="ARBA00049244"/>
    </source>
</evidence>
<evidence type="ECO:0000256" key="6">
    <source>
        <dbReference type="ARBA" id="ARBA00022932"/>
    </source>
</evidence>
<evidence type="ECO:0000256" key="1">
    <source>
        <dbReference type="ARBA" id="ARBA00005755"/>
    </source>
</evidence>
<dbReference type="Pfam" id="PF03175">
    <property type="entry name" value="DNA_pol_B_2"/>
    <property type="match status" value="1"/>
</dbReference>
<dbReference type="GO" id="GO:0000166">
    <property type="term" value="F:nucleotide binding"/>
    <property type="evidence" value="ECO:0007669"/>
    <property type="project" value="InterPro"/>
</dbReference>
<keyword evidence="5" id="KW-0235">DNA replication</keyword>
<dbReference type="EC" id="2.7.7.7" evidence="2"/>
<evidence type="ECO:0000313" key="10">
    <source>
        <dbReference type="EMBL" id="KKL87194.1"/>
    </source>
</evidence>
<dbReference type="InterPro" id="IPR006172">
    <property type="entry name" value="DNA-dir_DNA_pol_B"/>
</dbReference>
<comment type="caution">
    <text evidence="10">The sequence shown here is derived from an EMBL/GenBank/DDBJ whole genome shotgun (WGS) entry which is preliminary data.</text>
</comment>
<dbReference type="InterPro" id="IPR004868">
    <property type="entry name" value="DNA-dir_DNA_pol_B_mt/vir"/>
</dbReference>
<feature type="non-terminal residue" evidence="10">
    <location>
        <position position="1"/>
    </location>
</feature>
<evidence type="ECO:0000256" key="5">
    <source>
        <dbReference type="ARBA" id="ARBA00022705"/>
    </source>
</evidence>
<dbReference type="InterPro" id="IPR017964">
    <property type="entry name" value="DNA-dir_DNA_pol_B_CS"/>
</dbReference>
<dbReference type="SUPFAM" id="SSF56672">
    <property type="entry name" value="DNA/RNA polymerases"/>
    <property type="match status" value="1"/>
</dbReference>
<keyword evidence="3" id="KW-0808">Transferase</keyword>
<evidence type="ECO:0000259" key="9">
    <source>
        <dbReference type="Pfam" id="PF03175"/>
    </source>
</evidence>
<keyword evidence="4" id="KW-0548">Nucleotidyltransferase</keyword>
<gene>
    <name evidence="10" type="ORF">LCGC14_1937170</name>
</gene>
<keyword evidence="7" id="KW-0238">DNA-binding</keyword>
<evidence type="ECO:0000256" key="3">
    <source>
        <dbReference type="ARBA" id="ARBA00022679"/>
    </source>
</evidence>
<feature type="domain" description="DNA-directed DNA polymerase family B mitochondria/virus" evidence="9">
    <location>
        <begin position="13"/>
        <end position="231"/>
    </location>
</feature>
<dbReference type="GO" id="GO:0003677">
    <property type="term" value="F:DNA binding"/>
    <property type="evidence" value="ECO:0007669"/>
    <property type="project" value="UniProtKB-KW"/>
</dbReference>
<comment type="catalytic activity">
    <reaction evidence="8">
        <text>DNA(n) + a 2'-deoxyribonucleoside 5'-triphosphate = DNA(n+1) + diphosphate</text>
        <dbReference type="Rhea" id="RHEA:22508"/>
        <dbReference type="Rhea" id="RHEA-COMP:17339"/>
        <dbReference type="Rhea" id="RHEA-COMP:17340"/>
        <dbReference type="ChEBI" id="CHEBI:33019"/>
        <dbReference type="ChEBI" id="CHEBI:61560"/>
        <dbReference type="ChEBI" id="CHEBI:173112"/>
        <dbReference type="EC" id="2.7.7.7"/>
    </reaction>
</comment>
<dbReference type="PANTHER" id="PTHR33568:SF3">
    <property type="entry name" value="DNA-DIRECTED DNA POLYMERASE"/>
    <property type="match status" value="1"/>
</dbReference>
<sequence>LQFITDNRFGKLCLTKASQAFTAYRFRFNDGKIFIHKHTDSHALERAAYMGGRTECFFIGECKGGPFQTMDVNSMYPFVMKKYRYPVKLLRYAHSPTLQFIKEVLPRYGVIAEVTLQTDDPAYAVRHKGKTVFPIGRFQTSLCTEGLKYAIQRGHVHEVHRASIYHMEDIFTKYVNYLYKMKGRYSRAKNETMVMLTKYMLNGLYGKFAQLEIINEKEDIGPSEDYSREVIFNLVTGHNTIITRLMNTEITQRTGGEGKNSNVAIAAHITENARFVLWEIIRPLGTDKVLYCDTDSIKIRKKYYDLIQWPKGKPGLGNLKIESRSRELYIEGSKNYRTEKGRRIKGIPERAKEISPGVFCYQWFAGQITHLRKNIKVGARVEPMTRTLTAKYDKGVVHESGRVTPLFL</sequence>
<dbReference type="PRINTS" id="PR00106">
    <property type="entry name" value="DNAPOLB"/>
</dbReference>
<dbReference type="InterPro" id="IPR023211">
    <property type="entry name" value="DNA_pol_palm_dom_sf"/>
</dbReference>
<dbReference type="EMBL" id="LAZR01020903">
    <property type="protein sequence ID" value="KKL87194.1"/>
    <property type="molecule type" value="Genomic_DNA"/>
</dbReference>
<accession>A0A0F9FLA3</accession>
<name>A0A0F9FLA3_9ZZZZ</name>
<dbReference type="GO" id="GO:0006260">
    <property type="term" value="P:DNA replication"/>
    <property type="evidence" value="ECO:0007669"/>
    <property type="project" value="UniProtKB-KW"/>
</dbReference>
<dbReference type="InterPro" id="IPR043502">
    <property type="entry name" value="DNA/RNA_pol_sf"/>
</dbReference>
<dbReference type="PANTHER" id="PTHR33568">
    <property type="entry name" value="DNA POLYMERASE"/>
    <property type="match status" value="1"/>
</dbReference>
<evidence type="ECO:0000256" key="4">
    <source>
        <dbReference type="ARBA" id="ARBA00022695"/>
    </source>
</evidence>
<dbReference type="PROSITE" id="PS00116">
    <property type="entry name" value="DNA_POLYMERASE_B"/>
    <property type="match status" value="1"/>
</dbReference>
<dbReference type="AlphaFoldDB" id="A0A0F9FLA3"/>
<dbReference type="GO" id="GO:0003887">
    <property type="term" value="F:DNA-directed DNA polymerase activity"/>
    <property type="evidence" value="ECO:0007669"/>
    <property type="project" value="UniProtKB-KW"/>
</dbReference>
<evidence type="ECO:0000256" key="7">
    <source>
        <dbReference type="ARBA" id="ARBA00023125"/>
    </source>
</evidence>
<protein>
    <recommendedName>
        <fullName evidence="2">DNA-directed DNA polymerase</fullName>
        <ecNumber evidence="2">2.7.7.7</ecNumber>
    </recommendedName>
</protein>
<keyword evidence="6" id="KW-0239">DNA-directed DNA polymerase</keyword>